<comment type="caution">
    <text evidence="2">The sequence shown here is derived from an EMBL/GenBank/DDBJ whole genome shotgun (WGS) entry which is preliminary data.</text>
</comment>
<feature type="non-terminal residue" evidence="2">
    <location>
        <position position="1"/>
    </location>
</feature>
<feature type="region of interest" description="Disordered" evidence="1">
    <location>
        <begin position="87"/>
        <end position="106"/>
    </location>
</feature>
<dbReference type="Proteomes" id="UP000823775">
    <property type="component" value="Unassembled WGS sequence"/>
</dbReference>
<name>A0ABS8Y7T7_DATST</name>
<reference evidence="2 3" key="1">
    <citation type="journal article" date="2021" name="BMC Genomics">
        <title>Datura genome reveals duplications of psychoactive alkaloid biosynthetic genes and high mutation rate following tissue culture.</title>
        <authorList>
            <person name="Rajewski A."/>
            <person name="Carter-House D."/>
            <person name="Stajich J."/>
            <person name="Litt A."/>
        </authorList>
    </citation>
    <scope>NUCLEOTIDE SEQUENCE [LARGE SCALE GENOMIC DNA]</scope>
    <source>
        <strain evidence="2">AR-01</strain>
    </source>
</reference>
<protein>
    <submittedName>
        <fullName evidence="2">Uncharacterized protein</fullName>
    </submittedName>
</protein>
<evidence type="ECO:0000313" key="2">
    <source>
        <dbReference type="EMBL" id="MCE5166701.1"/>
    </source>
</evidence>
<keyword evidence="3" id="KW-1185">Reference proteome</keyword>
<sequence>ECPRYPYEFGSSMDDVWSKTSVGHPQCAGGLVYGMVRPHELTLWWHKTSLPIEKSSRIISRVPTHKVSAELEDRTVHAIVMLKSKKGTRRSVATPRSAQGIDPEDEQAPQKLIRDHMKARLVGWYRHRAMLFRCGLEVEQTNSCGSNALDCDQPDLVVDASYESTECPSREDGLESSLRALLRSVL</sequence>
<evidence type="ECO:0000313" key="3">
    <source>
        <dbReference type="Proteomes" id="UP000823775"/>
    </source>
</evidence>
<evidence type="ECO:0000256" key="1">
    <source>
        <dbReference type="SAM" id="MobiDB-lite"/>
    </source>
</evidence>
<proteinExistence type="predicted"/>
<accession>A0ABS8Y7T7</accession>
<organism evidence="2 3">
    <name type="scientific">Datura stramonium</name>
    <name type="common">Jimsonweed</name>
    <name type="synonym">Common thornapple</name>
    <dbReference type="NCBI Taxonomy" id="4076"/>
    <lineage>
        <taxon>Eukaryota</taxon>
        <taxon>Viridiplantae</taxon>
        <taxon>Streptophyta</taxon>
        <taxon>Embryophyta</taxon>
        <taxon>Tracheophyta</taxon>
        <taxon>Spermatophyta</taxon>
        <taxon>Magnoliopsida</taxon>
        <taxon>eudicotyledons</taxon>
        <taxon>Gunneridae</taxon>
        <taxon>Pentapetalae</taxon>
        <taxon>asterids</taxon>
        <taxon>lamiids</taxon>
        <taxon>Solanales</taxon>
        <taxon>Solanaceae</taxon>
        <taxon>Solanoideae</taxon>
        <taxon>Datureae</taxon>
        <taxon>Datura</taxon>
    </lineage>
</organism>
<dbReference type="EMBL" id="JACEIK010029775">
    <property type="protein sequence ID" value="MCE5166701.1"/>
    <property type="molecule type" value="Genomic_DNA"/>
</dbReference>
<gene>
    <name evidence="2" type="ORF">HAX54_024422</name>
</gene>